<protein>
    <submittedName>
        <fullName evidence="1">Uncharacterized protein</fullName>
    </submittedName>
</protein>
<reference evidence="2" key="1">
    <citation type="journal article" date="2019" name="Int. J. Syst. Evol. Microbiol.">
        <title>The Global Catalogue of Microorganisms (GCM) 10K type strain sequencing project: providing services to taxonomists for standard genome sequencing and annotation.</title>
        <authorList>
            <consortium name="The Broad Institute Genomics Platform"/>
            <consortium name="The Broad Institute Genome Sequencing Center for Infectious Disease"/>
            <person name="Wu L."/>
            <person name="Ma J."/>
        </authorList>
    </citation>
    <scope>NUCLEOTIDE SEQUENCE [LARGE SCALE GENOMIC DNA]</scope>
    <source>
        <strain evidence="2">JCM 12696</strain>
    </source>
</reference>
<evidence type="ECO:0000313" key="2">
    <source>
        <dbReference type="Proteomes" id="UP001501371"/>
    </source>
</evidence>
<proteinExistence type="predicted"/>
<evidence type="ECO:0000313" key="1">
    <source>
        <dbReference type="EMBL" id="GAA1152437.1"/>
    </source>
</evidence>
<sequence>MALNLLGELASRSVELGATALGSDSPETVVPYVTCGYVVRARRGTGIQWRDRAGFSPGFRRAVA</sequence>
<comment type="caution">
    <text evidence="1">The sequence shown here is derived from an EMBL/GenBank/DDBJ whole genome shotgun (WGS) entry which is preliminary data.</text>
</comment>
<name>A0ABP4F7W2_9ACTN</name>
<accession>A0ABP4F7W2</accession>
<dbReference type="EMBL" id="BAAAKV010000003">
    <property type="protein sequence ID" value="GAA1152437.1"/>
    <property type="molecule type" value="Genomic_DNA"/>
</dbReference>
<organism evidence="1 2">
    <name type="scientific">Streptomyces hebeiensis</name>
    <dbReference type="NCBI Taxonomy" id="229486"/>
    <lineage>
        <taxon>Bacteria</taxon>
        <taxon>Bacillati</taxon>
        <taxon>Actinomycetota</taxon>
        <taxon>Actinomycetes</taxon>
        <taxon>Kitasatosporales</taxon>
        <taxon>Streptomycetaceae</taxon>
        <taxon>Streptomyces</taxon>
    </lineage>
</organism>
<dbReference type="Proteomes" id="UP001501371">
    <property type="component" value="Unassembled WGS sequence"/>
</dbReference>
<keyword evidence="2" id="KW-1185">Reference proteome</keyword>
<gene>
    <name evidence="1" type="ORF">GCM10009654_04920</name>
</gene>